<dbReference type="KEGG" id="esj:SJ05684_c12540"/>
<dbReference type="PROSITE" id="PS50928">
    <property type="entry name" value="ABC_TM1"/>
    <property type="match status" value="1"/>
</dbReference>
<dbReference type="RefSeq" id="WP_034854733.1">
    <property type="nucleotide sequence ID" value="NZ_AJQT01000047.1"/>
</dbReference>
<reference evidence="9 10" key="1">
    <citation type="submission" date="2017-08" db="EMBL/GenBank/DDBJ databases">
        <title>Multipartite genome sequences of Sinorhizobium species nodulating soybeans.</title>
        <authorList>
            <person name="Tian C.F."/>
        </authorList>
    </citation>
    <scope>NUCLEOTIDE SEQUENCE [LARGE SCALE GENOMIC DNA]</scope>
    <source>
        <strain evidence="9 10">CCBAU 05684</strain>
    </source>
</reference>
<dbReference type="STRING" id="716928.GCA_000261485_02566"/>
<keyword evidence="4 7" id="KW-0812">Transmembrane</keyword>
<dbReference type="GO" id="GO:0005886">
    <property type="term" value="C:plasma membrane"/>
    <property type="evidence" value="ECO:0007669"/>
    <property type="project" value="UniProtKB-SubCell"/>
</dbReference>
<feature type="transmembrane region" description="Helical" evidence="7">
    <location>
        <begin position="189"/>
        <end position="212"/>
    </location>
</feature>
<evidence type="ECO:0000259" key="8">
    <source>
        <dbReference type="PROSITE" id="PS50928"/>
    </source>
</evidence>
<comment type="subcellular location">
    <subcellularLocation>
        <location evidence="1 7">Cell membrane</location>
        <topology evidence="1 7">Multi-pass membrane protein</topology>
    </subcellularLocation>
</comment>
<evidence type="ECO:0000313" key="9">
    <source>
        <dbReference type="EMBL" id="ASY62709.1"/>
    </source>
</evidence>
<feature type="transmembrane region" description="Helical" evidence="7">
    <location>
        <begin position="248"/>
        <end position="269"/>
    </location>
</feature>
<dbReference type="InterPro" id="IPR035906">
    <property type="entry name" value="MetI-like_sf"/>
</dbReference>
<sequence>MDVRAQSKRAGWRMGAHMGIGLFTLFSALPFYVMLITAFKRESDLYDPQNNPFWFTEPPTMANLDLLFGSTKFLTWLLNSFLVGALVVVITLVLVIPAAYSLARLAGRWGETLGIGIFLTYLVPPTLLFLPFAKVMAFLELQNSLWALVVAYPTFTVPFCTWLMLGFFKAIPRDIEEQAMVDGYGRLGAFVYAVLPLAVPGILTVVVFAFTLSTSEFIYALAFVQNSVQKTVSIGVPSELVRGDVFRWGSLLAGALIASIPVSILYTLFIDQFVAGLTALAK</sequence>
<dbReference type="PANTHER" id="PTHR32243">
    <property type="entry name" value="MALTOSE TRANSPORT SYSTEM PERMEASE-RELATED"/>
    <property type="match status" value="1"/>
</dbReference>
<evidence type="ECO:0000256" key="2">
    <source>
        <dbReference type="ARBA" id="ARBA00022448"/>
    </source>
</evidence>
<keyword evidence="6 7" id="KW-0472">Membrane</keyword>
<feature type="transmembrane region" description="Helical" evidence="7">
    <location>
        <begin position="145"/>
        <end position="168"/>
    </location>
</feature>
<comment type="similarity">
    <text evidence="7">Belongs to the binding-protein-dependent transport system permease family.</text>
</comment>
<evidence type="ECO:0000256" key="1">
    <source>
        <dbReference type="ARBA" id="ARBA00004651"/>
    </source>
</evidence>
<feature type="transmembrane region" description="Helical" evidence="7">
    <location>
        <begin position="20"/>
        <end position="39"/>
    </location>
</feature>
<evidence type="ECO:0000256" key="5">
    <source>
        <dbReference type="ARBA" id="ARBA00022989"/>
    </source>
</evidence>
<dbReference type="Pfam" id="PF00528">
    <property type="entry name" value="BPD_transp_1"/>
    <property type="match status" value="1"/>
</dbReference>
<evidence type="ECO:0000256" key="3">
    <source>
        <dbReference type="ARBA" id="ARBA00022475"/>
    </source>
</evidence>
<evidence type="ECO:0000256" key="7">
    <source>
        <dbReference type="RuleBase" id="RU363032"/>
    </source>
</evidence>
<accession>A0A249PBR5</accession>
<feature type="transmembrane region" description="Helical" evidence="7">
    <location>
        <begin position="73"/>
        <end position="100"/>
    </location>
</feature>
<keyword evidence="2 7" id="KW-0813">Transport</keyword>
<organism evidence="9 10">
    <name type="scientific">Sinorhizobium sojae CCBAU 05684</name>
    <dbReference type="NCBI Taxonomy" id="716928"/>
    <lineage>
        <taxon>Bacteria</taxon>
        <taxon>Pseudomonadati</taxon>
        <taxon>Pseudomonadota</taxon>
        <taxon>Alphaproteobacteria</taxon>
        <taxon>Hyphomicrobiales</taxon>
        <taxon>Rhizobiaceae</taxon>
        <taxon>Sinorhizobium/Ensifer group</taxon>
        <taxon>Sinorhizobium</taxon>
    </lineage>
</organism>
<keyword evidence="3" id="KW-1003">Cell membrane</keyword>
<dbReference type="Gene3D" id="1.10.3720.10">
    <property type="entry name" value="MetI-like"/>
    <property type="match status" value="1"/>
</dbReference>
<dbReference type="SUPFAM" id="SSF161098">
    <property type="entry name" value="MetI-like"/>
    <property type="match status" value="1"/>
</dbReference>
<keyword evidence="10" id="KW-1185">Reference proteome</keyword>
<dbReference type="InterPro" id="IPR050901">
    <property type="entry name" value="BP-dep_ABC_trans_perm"/>
</dbReference>
<protein>
    <submittedName>
        <fullName evidence="9">Maltose/maltodextrin ABC transporter, permease protein MalG</fullName>
    </submittedName>
</protein>
<keyword evidence="5 7" id="KW-1133">Transmembrane helix</keyword>
<dbReference type="InterPro" id="IPR000515">
    <property type="entry name" value="MetI-like"/>
</dbReference>
<dbReference type="PANTHER" id="PTHR32243:SF18">
    <property type="entry name" value="INNER MEMBRANE ABC TRANSPORTER PERMEASE PROTEIN YCJP"/>
    <property type="match status" value="1"/>
</dbReference>
<evidence type="ECO:0000256" key="6">
    <source>
        <dbReference type="ARBA" id="ARBA00023136"/>
    </source>
</evidence>
<feature type="domain" description="ABC transmembrane type-1" evidence="8">
    <location>
        <begin position="77"/>
        <end position="269"/>
    </location>
</feature>
<dbReference type="GO" id="GO:0055085">
    <property type="term" value="P:transmembrane transport"/>
    <property type="evidence" value="ECO:0007669"/>
    <property type="project" value="InterPro"/>
</dbReference>
<evidence type="ECO:0000313" key="10">
    <source>
        <dbReference type="Proteomes" id="UP000217211"/>
    </source>
</evidence>
<dbReference type="Proteomes" id="UP000217211">
    <property type="component" value="Chromosome"/>
</dbReference>
<dbReference type="AlphaFoldDB" id="A0A249PBR5"/>
<name>A0A249PBR5_9HYPH</name>
<feature type="transmembrane region" description="Helical" evidence="7">
    <location>
        <begin position="112"/>
        <end position="133"/>
    </location>
</feature>
<dbReference type="eggNOG" id="COG0395">
    <property type="taxonomic scope" value="Bacteria"/>
</dbReference>
<proteinExistence type="inferred from homology"/>
<evidence type="ECO:0000256" key="4">
    <source>
        <dbReference type="ARBA" id="ARBA00022692"/>
    </source>
</evidence>
<dbReference type="CDD" id="cd06261">
    <property type="entry name" value="TM_PBP2"/>
    <property type="match status" value="1"/>
</dbReference>
<dbReference type="EMBL" id="CP023067">
    <property type="protein sequence ID" value="ASY62709.1"/>
    <property type="molecule type" value="Genomic_DNA"/>
</dbReference>
<gene>
    <name evidence="9" type="ORF">SJ05684_c12540</name>
</gene>